<dbReference type="FunCoup" id="I3TEC7">
    <property type="interactions" value="40"/>
</dbReference>
<dbReference type="Gene3D" id="3.20.20.210">
    <property type="match status" value="1"/>
</dbReference>
<protein>
    <submittedName>
        <fullName evidence="1">Methionine synthase II (Cobalamin-independent)-like protein</fullName>
    </submittedName>
</protein>
<name>I3TEC7_THEC1</name>
<proteinExistence type="predicted"/>
<sequence>MKTSHVGSFPLEFSLENVGLIAGDLQEIGVDVPPYPQLRNFVEIYMEPLVASGFVALRGESYFLNKSLQVEDVVFESRIEEAEVFVDRARSLGFKGLRAPVTGPFTLSSEVLLAEGGGLESTGIANADVVRTMARYVNSVLKYMERLGYNYLFIDEPILGVIVGTRRLLFGWGEGDIADVIETVFKGIGGYHGIHVCGRVSKRLFDLLVGVPVLDFLNFEFHDSPENTNIVNGEILSSKGKVLAPGVASSKRPEVESVEEIKGLLRELLAKARGRVDLVSADCGFGGLSTASGSRRDAYEVALKKLANIKKAVLDLS</sequence>
<evidence type="ECO:0000313" key="1">
    <source>
        <dbReference type="EMBL" id="AFK51115.1"/>
    </source>
</evidence>
<dbReference type="RefSeq" id="WP_014737365.1">
    <property type="nucleotide sequence ID" value="NC_017954.1"/>
</dbReference>
<dbReference type="SUPFAM" id="SSF51726">
    <property type="entry name" value="UROD/MetE-like"/>
    <property type="match status" value="1"/>
</dbReference>
<organism evidence="1 2">
    <name type="scientific">Thermogladius calderae (strain DSM 22663 / VKM B-2946 / 1633)</name>
    <dbReference type="NCBI Taxonomy" id="1184251"/>
    <lineage>
        <taxon>Archaea</taxon>
        <taxon>Thermoproteota</taxon>
        <taxon>Thermoprotei</taxon>
        <taxon>Desulfurococcales</taxon>
        <taxon>Desulfurococcaceae</taxon>
        <taxon>Thermogladius</taxon>
    </lineage>
</organism>
<dbReference type="STRING" id="1184251.TCELL_0691"/>
<dbReference type="InterPro" id="IPR038071">
    <property type="entry name" value="UROD/MetE-like_sf"/>
</dbReference>
<dbReference type="KEGG" id="thg:TCELL_0691"/>
<evidence type="ECO:0000313" key="2">
    <source>
        <dbReference type="Proteomes" id="UP000005270"/>
    </source>
</evidence>
<dbReference type="HOGENOM" id="CLU_878856_0_0_2"/>
<gene>
    <name evidence="1" type="ordered locus">TCELL_0691</name>
</gene>
<dbReference type="GeneID" id="13013005"/>
<accession>I3TEC7</accession>
<dbReference type="InParanoid" id="I3TEC7"/>
<keyword evidence="2" id="KW-1185">Reference proteome</keyword>
<dbReference type="Proteomes" id="UP000005270">
    <property type="component" value="Chromosome"/>
</dbReference>
<dbReference type="EMBL" id="CP003531">
    <property type="protein sequence ID" value="AFK51115.1"/>
    <property type="molecule type" value="Genomic_DNA"/>
</dbReference>
<dbReference type="eggNOG" id="arCOG01876">
    <property type="taxonomic scope" value="Archaea"/>
</dbReference>
<dbReference type="AlphaFoldDB" id="I3TEC7"/>
<reference evidence="1 2" key="1">
    <citation type="journal article" date="2012" name="J. Bacteriol.">
        <title>Complete genome sequence of the hyperthermophilic cellulolytic Crenarchaeon 'Thermogladius cellulolyticus' 1633.</title>
        <authorList>
            <person name="Mardanov A.V."/>
            <person name="Kochetkova T.V."/>
            <person name="Beletsky A.V."/>
            <person name="Bonch-Osmolovskaya E.A."/>
            <person name="Ravin N.V."/>
            <person name="Skryabin K.G."/>
        </authorList>
    </citation>
    <scope>NUCLEOTIDE SEQUENCE [LARGE SCALE GENOMIC DNA]</scope>
    <source>
        <strain evidence="2">DSM 22663 / VKM B-2946 / 1633</strain>
    </source>
</reference>
<dbReference type="OrthoDB" id="17656at2157"/>